<dbReference type="PANTHER" id="PTHR46665:SF1">
    <property type="entry name" value="SPERMATOGENESIS- AND OOGENESIS-SPECIFIC BASIC HELIX-LOOP-HELIX-CONTAINING PROTEIN 1"/>
    <property type="match status" value="1"/>
</dbReference>
<dbReference type="EMBL" id="GDJX01010514">
    <property type="protein sequence ID" value="JAT57422.1"/>
    <property type="molecule type" value="Transcribed_RNA"/>
</dbReference>
<dbReference type="CDD" id="cd11393">
    <property type="entry name" value="bHLH_AtbHLH_like"/>
    <property type="match status" value="1"/>
</dbReference>
<evidence type="ECO:0000256" key="3">
    <source>
        <dbReference type="ARBA" id="ARBA00023163"/>
    </source>
</evidence>
<dbReference type="InterPro" id="IPR055477">
    <property type="entry name" value="DUF7049"/>
</dbReference>
<dbReference type="Pfam" id="PF23132">
    <property type="entry name" value="DUF7049"/>
    <property type="match status" value="1"/>
</dbReference>
<dbReference type="GO" id="GO:0046983">
    <property type="term" value="F:protein dimerization activity"/>
    <property type="evidence" value="ECO:0007669"/>
    <property type="project" value="InterPro"/>
</dbReference>
<feature type="region of interest" description="Disordered" evidence="4">
    <location>
        <begin position="34"/>
        <end position="58"/>
    </location>
</feature>
<comment type="similarity">
    <text evidence="1">Belongs to the bHLH protein family.</text>
</comment>
<keyword evidence="2" id="KW-0805">Transcription regulation</keyword>
<dbReference type="Gene3D" id="4.10.280.10">
    <property type="entry name" value="Helix-loop-helix DNA-binding domain"/>
    <property type="match status" value="1"/>
</dbReference>
<dbReference type="SMART" id="SM00353">
    <property type="entry name" value="HLH"/>
    <property type="match status" value="1"/>
</dbReference>
<keyword evidence="3" id="KW-0804">Transcription</keyword>
<gene>
    <name evidence="6" type="primary">BHLH41_7</name>
    <name evidence="6" type="ORF">g.37813</name>
</gene>
<protein>
    <submittedName>
        <fullName evidence="6">Putative transcription factor bHLH041</fullName>
    </submittedName>
</protein>
<dbReference type="InterPro" id="IPR036638">
    <property type="entry name" value="HLH_DNA-bd_sf"/>
</dbReference>
<organism evidence="6">
    <name type="scientific">Anthurium amnicola</name>
    <dbReference type="NCBI Taxonomy" id="1678845"/>
    <lineage>
        <taxon>Eukaryota</taxon>
        <taxon>Viridiplantae</taxon>
        <taxon>Streptophyta</taxon>
        <taxon>Embryophyta</taxon>
        <taxon>Tracheophyta</taxon>
        <taxon>Spermatophyta</taxon>
        <taxon>Magnoliopsida</taxon>
        <taxon>Liliopsida</taxon>
        <taxon>Araceae</taxon>
        <taxon>Pothoideae</taxon>
        <taxon>Potheae</taxon>
        <taxon>Anthurium</taxon>
    </lineage>
</organism>
<dbReference type="PANTHER" id="PTHR46665">
    <property type="entry name" value="TRANSCRIPTION FACTOR BHLH041-RELATED-RELATED"/>
    <property type="match status" value="1"/>
</dbReference>
<evidence type="ECO:0000256" key="4">
    <source>
        <dbReference type="SAM" id="MobiDB-lite"/>
    </source>
</evidence>
<evidence type="ECO:0000259" key="5">
    <source>
        <dbReference type="PROSITE" id="PS50888"/>
    </source>
</evidence>
<dbReference type="SUPFAM" id="SSF47459">
    <property type="entry name" value="HLH, helix-loop-helix DNA-binding domain"/>
    <property type="match status" value="1"/>
</dbReference>
<dbReference type="Pfam" id="PF00010">
    <property type="entry name" value="HLH"/>
    <property type="match status" value="1"/>
</dbReference>
<evidence type="ECO:0000256" key="2">
    <source>
        <dbReference type="ARBA" id="ARBA00023015"/>
    </source>
</evidence>
<name>A0A1D1YS40_9ARAE</name>
<sequence>MSSTDTGAIELEEMSASNNTNMRMGIRRSMYPEEPVQQSPVGEFFPPDQSRPWSPSSSLRALSVGSPEYSSLIASKGATTSLIRDANLIRETSMEVGRPTSTLLPHQAHGMVHNTLFPTPTGEDAAMARAMIAVISSSSPVHDPLAAQISEAQQSQARSRERAFKPYDSTLAIPSIEAKEVSHGQGMIKRAFSILRQTRSATSEEAQMQLETRPTSNQLLHMISERKRREKLNESFTSLRTLLPPGAKRDKASVLSGAIEYVNSLKVEISNLEEKNRSMERLLLPLDGTDGEEEHASGERAKNIQIIRPNESSSESTQIKLRVIVRVECDMIDLVLHILECLKETRGIGLLSLDASIHHRQMKIPIRWAILTLQIKGSDWDEVSFREAITRAVDEAILVQADTAAT</sequence>
<dbReference type="InterPro" id="IPR011598">
    <property type="entry name" value="bHLH_dom"/>
</dbReference>
<evidence type="ECO:0000313" key="6">
    <source>
        <dbReference type="EMBL" id="JAT57422.1"/>
    </source>
</evidence>
<dbReference type="InterPro" id="IPR045239">
    <property type="entry name" value="bHLH95_bHLH"/>
</dbReference>
<dbReference type="AlphaFoldDB" id="A0A1D1YS40"/>
<accession>A0A1D1YS40</accession>
<proteinExistence type="inferred from homology"/>
<evidence type="ECO:0000256" key="1">
    <source>
        <dbReference type="ARBA" id="ARBA00005510"/>
    </source>
</evidence>
<dbReference type="InterPro" id="IPR044658">
    <property type="entry name" value="bHLH92/bHLH041-like"/>
</dbReference>
<feature type="domain" description="BHLH" evidence="5">
    <location>
        <begin position="216"/>
        <end position="265"/>
    </location>
</feature>
<dbReference type="PROSITE" id="PS50888">
    <property type="entry name" value="BHLH"/>
    <property type="match status" value="1"/>
</dbReference>
<reference evidence="6" key="1">
    <citation type="submission" date="2015-07" db="EMBL/GenBank/DDBJ databases">
        <title>Transcriptome Assembly of Anthurium amnicola.</title>
        <authorList>
            <person name="Suzuki J."/>
        </authorList>
    </citation>
    <scope>NUCLEOTIDE SEQUENCE</scope>
</reference>